<evidence type="ECO:0000313" key="1">
    <source>
        <dbReference type="EMBL" id="SVE02462.1"/>
    </source>
</evidence>
<gene>
    <name evidence="1" type="ORF">METZ01_LOCUS455316</name>
</gene>
<name>A0A383A3Y5_9ZZZZ</name>
<dbReference type="EMBL" id="UINC01188984">
    <property type="protein sequence ID" value="SVE02462.1"/>
    <property type="molecule type" value="Genomic_DNA"/>
</dbReference>
<protein>
    <submittedName>
        <fullName evidence="1">Uncharacterized protein</fullName>
    </submittedName>
</protein>
<organism evidence="1">
    <name type="scientific">marine metagenome</name>
    <dbReference type="NCBI Taxonomy" id="408172"/>
    <lineage>
        <taxon>unclassified sequences</taxon>
        <taxon>metagenomes</taxon>
        <taxon>ecological metagenomes</taxon>
    </lineage>
</organism>
<sequence length="45" mass="4610">MALIVSALVWLALAAVIAVPVVYIVGAVAASIAMARHYAGIDNDE</sequence>
<proteinExistence type="predicted"/>
<dbReference type="AlphaFoldDB" id="A0A383A3Y5"/>
<reference evidence="1" key="1">
    <citation type="submission" date="2018-05" db="EMBL/GenBank/DDBJ databases">
        <authorList>
            <person name="Lanie J.A."/>
            <person name="Ng W.-L."/>
            <person name="Kazmierczak K.M."/>
            <person name="Andrzejewski T.M."/>
            <person name="Davidsen T.M."/>
            <person name="Wayne K.J."/>
            <person name="Tettelin H."/>
            <person name="Glass J.I."/>
            <person name="Rusch D."/>
            <person name="Podicherti R."/>
            <person name="Tsui H.-C.T."/>
            <person name="Winkler M.E."/>
        </authorList>
    </citation>
    <scope>NUCLEOTIDE SEQUENCE</scope>
</reference>
<accession>A0A383A3Y5</accession>